<dbReference type="Proteomes" id="UP000007029">
    <property type="component" value="Chromosome"/>
</dbReference>
<dbReference type="EMBL" id="CP000362">
    <property type="protein sequence ID" value="ABG30786.1"/>
    <property type="molecule type" value="Genomic_DNA"/>
</dbReference>
<feature type="transmembrane region" description="Helical" evidence="6">
    <location>
        <begin position="131"/>
        <end position="150"/>
    </location>
</feature>
<comment type="subcellular location">
    <subcellularLocation>
        <location evidence="1">Cell membrane</location>
        <topology evidence="1">Multi-pass membrane protein</topology>
    </subcellularLocation>
</comment>
<keyword evidence="4 6" id="KW-1133">Transmembrane helix</keyword>
<evidence type="ECO:0000256" key="4">
    <source>
        <dbReference type="ARBA" id="ARBA00022989"/>
    </source>
</evidence>
<evidence type="ECO:0000313" key="9">
    <source>
        <dbReference type="Proteomes" id="UP000007029"/>
    </source>
</evidence>
<dbReference type="GO" id="GO:0005886">
    <property type="term" value="C:plasma membrane"/>
    <property type="evidence" value="ECO:0007669"/>
    <property type="project" value="UniProtKB-SubCell"/>
</dbReference>
<keyword evidence="5 6" id="KW-0472">Membrane</keyword>
<feature type="transmembrane region" description="Helical" evidence="6">
    <location>
        <begin position="251"/>
        <end position="269"/>
    </location>
</feature>
<dbReference type="STRING" id="375451.RD1_1130"/>
<keyword evidence="9" id="KW-1185">Reference proteome</keyword>
<proteinExistence type="predicted"/>
<dbReference type="PANTHER" id="PTHR42920:SF5">
    <property type="entry name" value="EAMA DOMAIN-CONTAINING PROTEIN"/>
    <property type="match status" value="1"/>
</dbReference>
<protein>
    <submittedName>
        <fullName evidence="8">Conserved hypothetical membrane protein</fullName>
    </submittedName>
</protein>
<gene>
    <name evidence="8" type="ordered locus">RD1_1130</name>
</gene>
<name>Q16B57_ROSDO</name>
<dbReference type="HOGENOM" id="CLU_033863_3_1_5"/>
<feature type="transmembrane region" description="Helical" evidence="6">
    <location>
        <begin position="46"/>
        <end position="64"/>
    </location>
</feature>
<dbReference type="KEGG" id="rde:RD1_1130"/>
<dbReference type="InterPro" id="IPR037185">
    <property type="entry name" value="EmrE-like"/>
</dbReference>
<dbReference type="RefSeq" id="WP_011567408.1">
    <property type="nucleotide sequence ID" value="NC_008209.1"/>
</dbReference>
<evidence type="ECO:0000259" key="7">
    <source>
        <dbReference type="Pfam" id="PF00892"/>
    </source>
</evidence>
<dbReference type="eggNOG" id="COG0697">
    <property type="taxonomic scope" value="Bacteria"/>
</dbReference>
<dbReference type="InterPro" id="IPR000620">
    <property type="entry name" value="EamA_dom"/>
</dbReference>
<organism evidence="8 9">
    <name type="scientific">Roseobacter denitrificans (strain ATCC 33942 / OCh 114)</name>
    <name type="common">Erythrobacter sp. (strain OCh 114)</name>
    <name type="synonym">Roseobacter denitrificans</name>
    <dbReference type="NCBI Taxonomy" id="375451"/>
    <lineage>
        <taxon>Bacteria</taxon>
        <taxon>Pseudomonadati</taxon>
        <taxon>Pseudomonadota</taxon>
        <taxon>Alphaproteobacteria</taxon>
        <taxon>Rhodobacterales</taxon>
        <taxon>Roseobacteraceae</taxon>
        <taxon>Roseobacter</taxon>
    </lineage>
</organism>
<sequence length="310" mass="32561">MQRKLYKNREVLAGYGWMSVAVLIWASWLVLTSSGRVTALSVVDLAWFRAAIPAAVLLPVLWRNREHVARLGVKRCVLLSAYGAPFTLCVGYGLTFAPVAHAGAMVPGLMPVFAIALGAIFLGQRISPRKAVASLFILSGTGVILWYTSSAPEGDAVWVGHVLFLLGALCWACFAVTLGRSDVGPFVATAIVAALSVLVLTPILAFPGVSQISSADLRDVTFQAVFQGVLAGLVSLFAFGRALQLIGSRAAALTALTPGIAAVLAIPVLDQFPHGAEAAALILVILGLFVQATDAANAPKANHQTHARRD</sequence>
<keyword evidence="3 6" id="KW-0812">Transmembrane</keyword>
<feature type="transmembrane region" description="Helical" evidence="6">
    <location>
        <begin position="156"/>
        <end position="179"/>
    </location>
</feature>
<dbReference type="AlphaFoldDB" id="Q16B57"/>
<evidence type="ECO:0000256" key="6">
    <source>
        <dbReference type="SAM" id="Phobius"/>
    </source>
</evidence>
<feature type="domain" description="EamA" evidence="7">
    <location>
        <begin position="159"/>
        <end position="290"/>
    </location>
</feature>
<feature type="transmembrane region" description="Helical" evidence="6">
    <location>
        <begin position="220"/>
        <end position="239"/>
    </location>
</feature>
<feature type="transmembrane region" description="Helical" evidence="6">
    <location>
        <begin position="275"/>
        <end position="293"/>
    </location>
</feature>
<evidence type="ECO:0000256" key="5">
    <source>
        <dbReference type="ARBA" id="ARBA00023136"/>
    </source>
</evidence>
<feature type="transmembrane region" description="Helical" evidence="6">
    <location>
        <begin position="100"/>
        <end position="122"/>
    </location>
</feature>
<dbReference type="OrthoDB" id="7743310at2"/>
<feature type="domain" description="EamA" evidence="7">
    <location>
        <begin position="13"/>
        <end position="145"/>
    </location>
</feature>
<keyword evidence="2" id="KW-1003">Cell membrane</keyword>
<dbReference type="SUPFAM" id="SSF103481">
    <property type="entry name" value="Multidrug resistance efflux transporter EmrE"/>
    <property type="match status" value="1"/>
</dbReference>
<accession>Q16B57</accession>
<feature type="transmembrane region" description="Helical" evidence="6">
    <location>
        <begin position="76"/>
        <end position="94"/>
    </location>
</feature>
<evidence type="ECO:0000256" key="3">
    <source>
        <dbReference type="ARBA" id="ARBA00022692"/>
    </source>
</evidence>
<dbReference type="Pfam" id="PF00892">
    <property type="entry name" value="EamA"/>
    <property type="match status" value="2"/>
</dbReference>
<feature type="transmembrane region" description="Helical" evidence="6">
    <location>
        <begin position="12"/>
        <end position="31"/>
    </location>
</feature>
<feature type="transmembrane region" description="Helical" evidence="6">
    <location>
        <begin position="186"/>
        <end position="208"/>
    </location>
</feature>
<dbReference type="PANTHER" id="PTHR42920">
    <property type="entry name" value="OS03G0707200 PROTEIN-RELATED"/>
    <property type="match status" value="1"/>
</dbReference>
<evidence type="ECO:0000256" key="2">
    <source>
        <dbReference type="ARBA" id="ARBA00022475"/>
    </source>
</evidence>
<evidence type="ECO:0000313" key="8">
    <source>
        <dbReference type="EMBL" id="ABG30786.1"/>
    </source>
</evidence>
<dbReference type="InterPro" id="IPR051258">
    <property type="entry name" value="Diverse_Substrate_Transporter"/>
</dbReference>
<reference evidence="8 9" key="1">
    <citation type="journal article" date="2007" name="J. Bacteriol.">
        <title>The complete genome sequence of Roseobacter denitrificans reveals a mixotrophic rather than photosynthetic metabolism.</title>
        <authorList>
            <person name="Swingley W.D."/>
            <person name="Sadekar S."/>
            <person name="Mastrian S.D."/>
            <person name="Matthies H.J."/>
            <person name="Hao J."/>
            <person name="Ramos H."/>
            <person name="Acharya C.R."/>
            <person name="Conrad A.L."/>
            <person name="Taylor H.L."/>
            <person name="Dejesa L.C."/>
            <person name="Shah M.K."/>
            <person name="O'huallachain M.E."/>
            <person name="Lince M.T."/>
            <person name="Blankenship R.E."/>
            <person name="Beatty J.T."/>
            <person name="Touchman J.W."/>
        </authorList>
    </citation>
    <scope>NUCLEOTIDE SEQUENCE [LARGE SCALE GENOMIC DNA]</scope>
    <source>
        <strain evidence="9">ATCC 33942 / OCh 114</strain>
    </source>
</reference>
<evidence type="ECO:0000256" key="1">
    <source>
        <dbReference type="ARBA" id="ARBA00004651"/>
    </source>
</evidence>